<dbReference type="PROSITE" id="PS50181">
    <property type="entry name" value="FBOX"/>
    <property type="match status" value="1"/>
</dbReference>
<dbReference type="Pfam" id="PF00646">
    <property type="entry name" value="F-box"/>
    <property type="match status" value="1"/>
</dbReference>
<accession>A0A6G1BX34</accession>
<sequence length="333" mass="36932">MADGTPFIHMDPATVAEARRRGGDPRNLEESTKNVLTYIYQSLPEPSIPITAAPRARARAAAAASDGVDRISTLPEALLRNIVTRLPVKDAARTAVLSRRWRPVWRSTPLVLVDAHLLPRNFGRSPPTREDTPGIIAAVSRILAAHPGPFRSVHLLCSFMGSHQAQLEHWPRFLAAKGVQDLILVNRPWPLEVPLPAAILRISTLTRLYIGMWKFPDTAALPRNTAFPNLRELGVYSVGMENGGREIEFLVARSPVLETLNILGKQGFRLRLESQSLRCVQICMSLVENLAVVDAPCLKRLVLYGSSNREDSCFRIKIGHAPKLRLLVCSLLF</sequence>
<dbReference type="Proteomes" id="UP000479710">
    <property type="component" value="Unassembled WGS sequence"/>
</dbReference>
<dbReference type="InterPro" id="IPR055411">
    <property type="entry name" value="LRR_FXL15/At3g58940/PEG3-like"/>
</dbReference>
<dbReference type="InterPro" id="IPR036047">
    <property type="entry name" value="F-box-like_dom_sf"/>
</dbReference>
<dbReference type="OrthoDB" id="661800at2759"/>
<proteinExistence type="predicted"/>
<dbReference type="CDD" id="cd22160">
    <property type="entry name" value="F-box_AtFBL13-like"/>
    <property type="match status" value="1"/>
</dbReference>
<dbReference type="Gene3D" id="1.20.1280.50">
    <property type="match status" value="1"/>
</dbReference>
<protein>
    <recommendedName>
        <fullName evidence="1">F-box domain-containing protein</fullName>
    </recommendedName>
</protein>
<evidence type="ECO:0000259" key="1">
    <source>
        <dbReference type="PROSITE" id="PS50181"/>
    </source>
</evidence>
<dbReference type="AlphaFoldDB" id="A0A6G1BX34"/>
<reference evidence="2 3" key="1">
    <citation type="submission" date="2019-11" db="EMBL/GenBank/DDBJ databases">
        <title>Whole genome sequence of Oryza granulata.</title>
        <authorList>
            <person name="Li W."/>
        </authorList>
    </citation>
    <scope>NUCLEOTIDE SEQUENCE [LARGE SCALE GENOMIC DNA]</scope>
    <source>
        <strain evidence="3">cv. Menghai</strain>
        <tissue evidence="2">Leaf</tissue>
    </source>
</reference>
<evidence type="ECO:0000313" key="3">
    <source>
        <dbReference type="Proteomes" id="UP000479710"/>
    </source>
</evidence>
<dbReference type="InterPro" id="IPR001810">
    <property type="entry name" value="F-box_dom"/>
</dbReference>
<gene>
    <name evidence="2" type="ORF">E2562_018667</name>
</gene>
<evidence type="ECO:0000313" key="2">
    <source>
        <dbReference type="EMBL" id="KAF0892885.1"/>
    </source>
</evidence>
<keyword evidence="3" id="KW-1185">Reference proteome</keyword>
<dbReference type="InterPro" id="IPR053781">
    <property type="entry name" value="F-box_AtFBL13-like"/>
</dbReference>
<dbReference type="SUPFAM" id="SSF81383">
    <property type="entry name" value="F-box domain"/>
    <property type="match status" value="1"/>
</dbReference>
<name>A0A6G1BX34_9ORYZ</name>
<dbReference type="EMBL" id="SPHZ02000011">
    <property type="protein sequence ID" value="KAF0892885.1"/>
    <property type="molecule type" value="Genomic_DNA"/>
</dbReference>
<feature type="domain" description="F-box" evidence="1">
    <location>
        <begin position="68"/>
        <end position="104"/>
    </location>
</feature>
<organism evidence="2 3">
    <name type="scientific">Oryza meyeriana var. granulata</name>
    <dbReference type="NCBI Taxonomy" id="110450"/>
    <lineage>
        <taxon>Eukaryota</taxon>
        <taxon>Viridiplantae</taxon>
        <taxon>Streptophyta</taxon>
        <taxon>Embryophyta</taxon>
        <taxon>Tracheophyta</taxon>
        <taxon>Spermatophyta</taxon>
        <taxon>Magnoliopsida</taxon>
        <taxon>Liliopsida</taxon>
        <taxon>Poales</taxon>
        <taxon>Poaceae</taxon>
        <taxon>BOP clade</taxon>
        <taxon>Oryzoideae</taxon>
        <taxon>Oryzeae</taxon>
        <taxon>Oryzinae</taxon>
        <taxon>Oryza</taxon>
        <taxon>Oryza meyeriana</taxon>
    </lineage>
</organism>
<dbReference type="Pfam" id="PF24758">
    <property type="entry name" value="LRR_At5g56370"/>
    <property type="match status" value="1"/>
</dbReference>
<dbReference type="PANTHER" id="PTHR32141">
    <property type="match status" value="1"/>
</dbReference>
<dbReference type="PANTHER" id="PTHR32141:SF50">
    <property type="entry name" value="OS01G0706266 PROTEIN"/>
    <property type="match status" value="1"/>
</dbReference>
<dbReference type="InterPro" id="IPR055302">
    <property type="entry name" value="F-box_dom-containing"/>
</dbReference>
<comment type="caution">
    <text evidence="2">The sequence shown here is derived from an EMBL/GenBank/DDBJ whole genome shotgun (WGS) entry which is preliminary data.</text>
</comment>